<dbReference type="SUPFAM" id="SSF48208">
    <property type="entry name" value="Six-hairpin glycosidases"/>
    <property type="match status" value="1"/>
</dbReference>
<protein>
    <recommendedName>
        <fullName evidence="1">Alpha-L-rhamnosidase C-terminal domain-containing protein</fullName>
    </recommendedName>
</protein>
<proteinExistence type="predicted"/>
<dbReference type="EMBL" id="JABFCR010000041">
    <property type="protein sequence ID" value="NNU34344.1"/>
    <property type="molecule type" value="Genomic_DNA"/>
</dbReference>
<evidence type="ECO:0000313" key="3">
    <source>
        <dbReference type="Proteomes" id="UP000566071"/>
    </source>
</evidence>
<dbReference type="InterPro" id="IPR035398">
    <property type="entry name" value="Bac_rhamnosid_C"/>
</dbReference>
<name>A0ABX1W280_9SPHI</name>
<sequence length="123" mass="14125">MFGSISEWFYRSVVGINSDAPGFKRILFKPQPSGDMKHAKGTYQSEYGEIGAEWTIVNNSFSYKVKVPVNTRAEVWLPTRYGQTLTEQAKKIDRNSGIRFLRNEDGYTIVEVGSGEYWFQIQK</sequence>
<dbReference type="Gene3D" id="2.60.420.10">
    <property type="entry name" value="Maltose phosphorylase, domain 3"/>
    <property type="match status" value="1"/>
</dbReference>
<dbReference type="Pfam" id="PF17390">
    <property type="entry name" value="Bac_rhamnosid_C"/>
    <property type="match status" value="1"/>
</dbReference>
<dbReference type="PANTHER" id="PTHR33307">
    <property type="entry name" value="ALPHA-RHAMNOSIDASE (EUROFUNG)"/>
    <property type="match status" value="1"/>
</dbReference>
<dbReference type="RefSeq" id="WP_175270026.1">
    <property type="nucleotide sequence ID" value="NZ_JABFCR010000041.1"/>
</dbReference>
<dbReference type="InterPro" id="IPR016007">
    <property type="entry name" value="Alpha_rhamnosid"/>
</dbReference>
<evidence type="ECO:0000313" key="2">
    <source>
        <dbReference type="EMBL" id="NNU34344.1"/>
    </source>
</evidence>
<dbReference type="Proteomes" id="UP000566071">
    <property type="component" value="Unassembled WGS sequence"/>
</dbReference>
<feature type="domain" description="Alpha-L-rhamnosidase C-terminal" evidence="1">
    <location>
        <begin position="15"/>
        <end position="89"/>
    </location>
</feature>
<gene>
    <name evidence="2" type="ORF">HK413_09675</name>
</gene>
<dbReference type="PANTHER" id="PTHR33307:SF6">
    <property type="entry name" value="ALPHA-RHAMNOSIDASE (EUROFUNG)-RELATED"/>
    <property type="match status" value="1"/>
</dbReference>
<organism evidence="2 3">
    <name type="scientific">Mucilaginibacter humi</name>
    <dbReference type="NCBI Taxonomy" id="2732510"/>
    <lineage>
        <taxon>Bacteria</taxon>
        <taxon>Pseudomonadati</taxon>
        <taxon>Bacteroidota</taxon>
        <taxon>Sphingobacteriia</taxon>
        <taxon>Sphingobacteriales</taxon>
        <taxon>Sphingobacteriaceae</taxon>
        <taxon>Mucilaginibacter</taxon>
    </lineage>
</organism>
<comment type="caution">
    <text evidence="2">The sequence shown here is derived from an EMBL/GenBank/DDBJ whole genome shotgun (WGS) entry which is preliminary data.</text>
</comment>
<dbReference type="InterPro" id="IPR008928">
    <property type="entry name" value="6-hairpin_glycosidase_sf"/>
</dbReference>
<reference evidence="2 3" key="1">
    <citation type="submission" date="2020-05" db="EMBL/GenBank/DDBJ databases">
        <authorList>
            <person name="Khan S.A."/>
            <person name="Jeon C.O."/>
            <person name="Chun B.H."/>
        </authorList>
    </citation>
    <scope>NUCLEOTIDE SEQUENCE [LARGE SCALE GENOMIC DNA]</scope>
    <source>
        <strain evidence="2 3">S1162</strain>
    </source>
</reference>
<evidence type="ECO:0000259" key="1">
    <source>
        <dbReference type="Pfam" id="PF17390"/>
    </source>
</evidence>
<accession>A0ABX1W280</accession>
<keyword evidence="3" id="KW-1185">Reference proteome</keyword>